<keyword evidence="2" id="KW-1185">Reference proteome</keyword>
<dbReference type="AlphaFoldDB" id="T1GQY4"/>
<accession>T1GQY4</accession>
<reference evidence="1" key="2">
    <citation type="submission" date="2015-06" db="UniProtKB">
        <authorList>
            <consortium name="EnsemblMetazoa"/>
        </authorList>
    </citation>
    <scope>IDENTIFICATION</scope>
</reference>
<dbReference type="EnsemblMetazoa" id="MESCA006050-RA">
    <property type="protein sequence ID" value="MESCA006050-PA"/>
    <property type="gene ID" value="MESCA006050"/>
</dbReference>
<dbReference type="STRING" id="36166.T1GQY4"/>
<dbReference type="InterPro" id="IPR008547">
    <property type="entry name" value="DUF829_TMEM53"/>
</dbReference>
<sequence length="237" mass="27025">MDSKTLKLKNVPKGRPLAIIMAWLLAKPKQLKNYIDIYINLGFDVITIATSPWQLLWPTKGTQMIARDAVQFLENNPNYSQLCIHGFSVGAYQFSELMVIMSQDMERYKPVLDRFQCQVWDSAADITEIPIGIPYEDIPQSGNNSLYARKSNVPFDSCKSSALILVSENDLIGPTKSNLEVKNNWEPAGIKVTFKSWEKSGHVTHMIHHKEEYIGLLYKHLEENMLEQLALKARAKL</sequence>
<dbReference type="Pfam" id="PF05705">
    <property type="entry name" value="DUF829"/>
    <property type="match status" value="2"/>
</dbReference>
<evidence type="ECO:0000313" key="1">
    <source>
        <dbReference type="EnsemblMetazoa" id="MESCA006050-PA"/>
    </source>
</evidence>
<dbReference type="Gene3D" id="3.40.50.1820">
    <property type="entry name" value="alpha/beta hydrolase"/>
    <property type="match status" value="1"/>
</dbReference>
<dbReference type="OMA" id="VEAQVWD"/>
<dbReference type="Proteomes" id="UP000015102">
    <property type="component" value="Unassembled WGS sequence"/>
</dbReference>
<dbReference type="EMBL" id="CAQQ02187384">
    <property type="status" value="NOT_ANNOTATED_CDS"/>
    <property type="molecule type" value="Genomic_DNA"/>
</dbReference>
<dbReference type="HOGENOM" id="CLU_060004_0_1_1"/>
<dbReference type="InterPro" id="IPR029058">
    <property type="entry name" value="AB_hydrolase_fold"/>
</dbReference>
<name>T1GQY4_MEGSC</name>
<dbReference type="GO" id="GO:0017171">
    <property type="term" value="F:serine hydrolase activity"/>
    <property type="evidence" value="ECO:0007669"/>
    <property type="project" value="TreeGrafter"/>
</dbReference>
<dbReference type="PANTHER" id="PTHR20908">
    <property type="entry name" value="LD15586P"/>
    <property type="match status" value="1"/>
</dbReference>
<organism evidence="1 2">
    <name type="scientific">Megaselia scalaris</name>
    <name type="common">Humpbacked fly</name>
    <name type="synonym">Phora scalaris</name>
    <dbReference type="NCBI Taxonomy" id="36166"/>
    <lineage>
        <taxon>Eukaryota</taxon>
        <taxon>Metazoa</taxon>
        <taxon>Ecdysozoa</taxon>
        <taxon>Arthropoda</taxon>
        <taxon>Hexapoda</taxon>
        <taxon>Insecta</taxon>
        <taxon>Pterygota</taxon>
        <taxon>Neoptera</taxon>
        <taxon>Endopterygota</taxon>
        <taxon>Diptera</taxon>
        <taxon>Brachycera</taxon>
        <taxon>Muscomorpha</taxon>
        <taxon>Platypezoidea</taxon>
        <taxon>Phoridae</taxon>
        <taxon>Megaseliini</taxon>
        <taxon>Megaselia</taxon>
    </lineage>
</organism>
<reference evidence="2" key="1">
    <citation type="submission" date="2013-02" db="EMBL/GenBank/DDBJ databases">
        <authorList>
            <person name="Hughes D."/>
        </authorList>
    </citation>
    <scope>NUCLEOTIDE SEQUENCE</scope>
    <source>
        <strain>Durham</strain>
        <strain evidence="2">NC isolate 2 -- Noor lab</strain>
    </source>
</reference>
<protein>
    <recommendedName>
        <fullName evidence="3">Peptidase S9 prolyl oligopeptidase catalytic domain-containing protein</fullName>
    </recommendedName>
</protein>
<evidence type="ECO:0000313" key="2">
    <source>
        <dbReference type="Proteomes" id="UP000015102"/>
    </source>
</evidence>
<dbReference type="SUPFAM" id="SSF53474">
    <property type="entry name" value="alpha/beta-Hydrolases"/>
    <property type="match status" value="1"/>
</dbReference>
<proteinExistence type="predicted"/>
<dbReference type="PANTHER" id="PTHR20908:SF1">
    <property type="entry name" value="LD15586P"/>
    <property type="match status" value="1"/>
</dbReference>
<evidence type="ECO:0008006" key="3">
    <source>
        <dbReference type="Google" id="ProtNLM"/>
    </source>
</evidence>